<dbReference type="GO" id="GO:0005912">
    <property type="term" value="C:adherens junction"/>
    <property type="evidence" value="ECO:0007669"/>
    <property type="project" value="UniProtKB-SubCell"/>
</dbReference>
<dbReference type="PANTHER" id="PTHR23280">
    <property type="entry name" value="4.1 G PROTEIN"/>
    <property type="match status" value="1"/>
</dbReference>
<sequence length="655" mass="74412">LSAAYSALQSSVWAFSFFLLTAMFSLSKLKRFGKADRFSQLDPKSCETDKIIYASDTLDKKHLLVCKVMLLDGTDLTLGLPKKALGRELYEQIFFNLDIEERDYFGLQFMDHFHVQHWLDPSKKIKKQVSIGPPYTFRFRVKFYSSEPNNLHEEITRYLFFLQLKQDIMSGRLDCPYDTMVELAAFTLQSELGDYSPEEHTPALISEFRFCPNQTEQMEIDILEKYATLRGQTPAQAELNYLNKAKWLDMYGVDLHVVMGKDNNEYTLGLTPTGILVFEGKQKIGLFFWPKVVRLDFKKKKLTLSVVEDDENGQEQEHTFVFHLNSNKACKHLWKCAVEHHTFFRLRSAPSRPAGRQGFLRLGSRFRYTGKTEWGVTKEAKLAKRHARFERRPSQRYGPRQSHLLREEHRRQKSQINNDQHADNKNDESKTIQAVVIEDCTKPLVCGVNNGELQVNFTKQNETFTHSSTVGGNWREIPLCAPAAAPTTGDCSRTADVHLVNRIMNISVKANDDVNDQIIQDEQSNVTTVCLNGRSSPSAAAEPLQSDTQSDLTLDGSGSQTDKQPLVKDHDLVRRSQRISRLPVRTDTTCKSKTDSFNSNGLDQMDKSTVVSKSSSKIPILNCSGSSEVSPASKTTSHSQIPRRISSRSTVITQL</sequence>
<dbReference type="Pfam" id="PF08736">
    <property type="entry name" value="FA"/>
    <property type="match status" value="1"/>
</dbReference>
<dbReference type="InterPro" id="IPR019748">
    <property type="entry name" value="FERM_central"/>
</dbReference>
<dbReference type="FunFam" id="1.20.80.10:FF:000003">
    <property type="entry name" value="Tyrosine-protein phosphatase non-receptor type 4"/>
    <property type="match status" value="1"/>
</dbReference>
<dbReference type="Gene3D" id="2.30.29.30">
    <property type="entry name" value="Pleckstrin-homology domain (PH domain)/Phosphotyrosine-binding domain (PTB)"/>
    <property type="match status" value="1"/>
</dbReference>
<feature type="transmembrane region" description="Helical" evidence="8">
    <location>
        <begin position="12"/>
        <end position="29"/>
    </location>
</feature>
<dbReference type="GO" id="GO:0031032">
    <property type="term" value="P:actomyosin structure organization"/>
    <property type="evidence" value="ECO:0007669"/>
    <property type="project" value="TreeGrafter"/>
</dbReference>
<evidence type="ECO:0000313" key="11">
    <source>
        <dbReference type="Proteomes" id="UP000054783"/>
    </source>
</evidence>
<keyword evidence="5" id="KW-0965">Cell junction</keyword>
<keyword evidence="8" id="KW-0472">Membrane</keyword>
<dbReference type="SUPFAM" id="SSF50729">
    <property type="entry name" value="PH domain-like"/>
    <property type="match status" value="1"/>
</dbReference>
<evidence type="ECO:0000256" key="6">
    <source>
        <dbReference type="ARBA" id="ARBA00043944"/>
    </source>
</evidence>
<dbReference type="PRINTS" id="PR00935">
    <property type="entry name" value="BAND41"/>
</dbReference>
<proteinExistence type="predicted"/>
<dbReference type="PROSITE" id="PS00660">
    <property type="entry name" value="FERM_1"/>
    <property type="match status" value="1"/>
</dbReference>
<dbReference type="InterPro" id="IPR019747">
    <property type="entry name" value="FERM_CS"/>
</dbReference>
<dbReference type="GO" id="GO:0005737">
    <property type="term" value="C:cytoplasm"/>
    <property type="evidence" value="ECO:0007669"/>
    <property type="project" value="UniProtKB-SubCell"/>
</dbReference>
<feature type="domain" description="FERM" evidence="9">
    <location>
        <begin position="64"/>
        <end position="348"/>
    </location>
</feature>
<keyword evidence="4" id="KW-0963">Cytoplasm</keyword>
<evidence type="ECO:0000256" key="7">
    <source>
        <dbReference type="SAM" id="MobiDB-lite"/>
    </source>
</evidence>
<keyword evidence="8" id="KW-1133">Transmembrane helix</keyword>
<dbReference type="Gene3D" id="3.10.20.90">
    <property type="entry name" value="Phosphatidylinositol 3-kinase Catalytic Subunit, Chain A, domain 1"/>
    <property type="match status" value="1"/>
</dbReference>
<dbReference type="CDD" id="cd14473">
    <property type="entry name" value="FERM_B-lobe"/>
    <property type="match status" value="1"/>
</dbReference>
<evidence type="ECO:0000256" key="2">
    <source>
        <dbReference type="ARBA" id="ARBA00004536"/>
    </source>
</evidence>
<dbReference type="OrthoDB" id="6235974at2759"/>
<dbReference type="SMART" id="SM01195">
    <property type="entry name" value="FA"/>
    <property type="match status" value="1"/>
</dbReference>
<dbReference type="InterPro" id="IPR018980">
    <property type="entry name" value="FERM_PH-like_C"/>
</dbReference>
<dbReference type="Gene3D" id="1.20.80.10">
    <property type="match status" value="1"/>
</dbReference>
<dbReference type="InterPro" id="IPR018979">
    <property type="entry name" value="FERM_N"/>
</dbReference>
<dbReference type="AlphaFoldDB" id="A0A0V1A9K5"/>
<dbReference type="PRINTS" id="PR00661">
    <property type="entry name" value="ERMFAMILY"/>
</dbReference>
<dbReference type="Proteomes" id="UP000054783">
    <property type="component" value="Unassembled WGS sequence"/>
</dbReference>
<dbReference type="GO" id="GO:0005886">
    <property type="term" value="C:plasma membrane"/>
    <property type="evidence" value="ECO:0007669"/>
    <property type="project" value="UniProtKB-ARBA"/>
</dbReference>
<organism evidence="10 11">
    <name type="scientific">Trichinella patagoniensis</name>
    <dbReference type="NCBI Taxonomy" id="990121"/>
    <lineage>
        <taxon>Eukaryota</taxon>
        <taxon>Metazoa</taxon>
        <taxon>Ecdysozoa</taxon>
        <taxon>Nematoda</taxon>
        <taxon>Enoplea</taxon>
        <taxon>Dorylaimia</taxon>
        <taxon>Trichinellida</taxon>
        <taxon>Trichinellidae</taxon>
        <taxon>Trichinella</taxon>
    </lineage>
</organism>
<reference evidence="10 11" key="1">
    <citation type="submission" date="2015-01" db="EMBL/GenBank/DDBJ databases">
        <title>Evolution of Trichinella species and genotypes.</title>
        <authorList>
            <person name="Korhonen P.K."/>
            <person name="Edoardo P."/>
            <person name="Giuseppe L.R."/>
            <person name="Gasser R.B."/>
        </authorList>
    </citation>
    <scope>NUCLEOTIDE SEQUENCE [LARGE SCALE GENOMIC DNA]</scope>
    <source>
        <strain evidence="10">ISS2496</strain>
    </source>
</reference>
<dbReference type="EMBL" id="JYDQ01000017">
    <property type="protein sequence ID" value="KRY21332.1"/>
    <property type="molecule type" value="Genomic_DNA"/>
</dbReference>
<evidence type="ECO:0000256" key="8">
    <source>
        <dbReference type="SAM" id="Phobius"/>
    </source>
</evidence>
<feature type="region of interest" description="Disordered" evidence="7">
    <location>
        <begin position="385"/>
        <end position="428"/>
    </location>
</feature>
<dbReference type="InterPro" id="IPR019749">
    <property type="entry name" value="Band_41_domain"/>
</dbReference>
<keyword evidence="8" id="KW-0812">Transmembrane</keyword>
<dbReference type="PROSITE" id="PS00661">
    <property type="entry name" value="FERM_2"/>
    <property type="match status" value="1"/>
</dbReference>
<keyword evidence="11" id="KW-1185">Reference proteome</keyword>
<dbReference type="InterPro" id="IPR014352">
    <property type="entry name" value="FERM/acyl-CoA-bd_prot_sf"/>
</dbReference>
<dbReference type="InterPro" id="IPR029071">
    <property type="entry name" value="Ubiquitin-like_domsf"/>
</dbReference>
<dbReference type="Pfam" id="PF09380">
    <property type="entry name" value="FERM_C"/>
    <property type="match status" value="1"/>
</dbReference>
<dbReference type="SUPFAM" id="SSF47031">
    <property type="entry name" value="Second domain of FERM"/>
    <property type="match status" value="1"/>
</dbReference>
<evidence type="ECO:0000256" key="3">
    <source>
        <dbReference type="ARBA" id="ARBA00022025"/>
    </source>
</evidence>
<comment type="caution">
    <text evidence="10">The sequence shown here is derived from an EMBL/GenBank/DDBJ whole genome shotgun (WGS) entry which is preliminary data.</text>
</comment>
<dbReference type="PROSITE" id="PS50057">
    <property type="entry name" value="FERM_3"/>
    <property type="match status" value="1"/>
</dbReference>
<dbReference type="InterPro" id="IPR035963">
    <property type="entry name" value="FERM_2"/>
</dbReference>
<dbReference type="SUPFAM" id="SSF54236">
    <property type="entry name" value="Ubiquitin-like"/>
    <property type="match status" value="1"/>
</dbReference>
<evidence type="ECO:0000256" key="1">
    <source>
        <dbReference type="ARBA" id="ARBA00004496"/>
    </source>
</evidence>
<dbReference type="FunFam" id="3.10.20.90:FF:000024">
    <property type="entry name" value="Erythrocyte membrane protein band 4.1-like 5"/>
    <property type="match status" value="1"/>
</dbReference>
<dbReference type="InterPro" id="IPR011993">
    <property type="entry name" value="PH-like_dom_sf"/>
</dbReference>
<dbReference type="FunFam" id="2.30.29.30:FF:000002">
    <property type="entry name" value="Band 4.1-like protein 5 isoform 1"/>
    <property type="match status" value="1"/>
</dbReference>
<dbReference type="STRING" id="990121.A0A0V1A9K5"/>
<evidence type="ECO:0000256" key="4">
    <source>
        <dbReference type="ARBA" id="ARBA00022490"/>
    </source>
</evidence>
<evidence type="ECO:0000313" key="10">
    <source>
        <dbReference type="EMBL" id="KRY21332.1"/>
    </source>
</evidence>
<protein>
    <recommendedName>
        <fullName evidence="3">Moesin/ezrin/radixin homolog 1</fullName>
    </recommendedName>
</protein>
<dbReference type="Pfam" id="PF09379">
    <property type="entry name" value="FERM_N"/>
    <property type="match status" value="1"/>
</dbReference>
<dbReference type="GO" id="GO:0005856">
    <property type="term" value="C:cytoskeleton"/>
    <property type="evidence" value="ECO:0007669"/>
    <property type="project" value="TreeGrafter"/>
</dbReference>
<comment type="subcellular location">
    <subcellularLocation>
        <location evidence="2">Cell junction</location>
        <location evidence="2">Adherens junction</location>
    </subcellularLocation>
    <subcellularLocation>
        <location evidence="6">Cell projection</location>
        <location evidence="6">Rhabdomere</location>
    </subcellularLocation>
    <subcellularLocation>
        <location evidence="1">Cytoplasm</location>
    </subcellularLocation>
</comment>
<feature type="compositionally biased region" description="Polar residues" evidence="7">
    <location>
        <begin position="545"/>
        <end position="563"/>
    </location>
</feature>
<feature type="region of interest" description="Disordered" evidence="7">
    <location>
        <begin position="625"/>
        <end position="655"/>
    </location>
</feature>
<evidence type="ECO:0000259" key="9">
    <source>
        <dbReference type="PROSITE" id="PS50057"/>
    </source>
</evidence>
<dbReference type="CDD" id="cd13186">
    <property type="entry name" value="FERM_C_NBL4_NBL5"/>
    <property type="match status" value="1"/>
</dbReference>
<evidence type="ECO:0000256" key="5">
    <source>
        <dbReference type="ARBA" id="ARBA00022949"/>
    </source>
</evidence>
<feature type="region of interest" description="Disordered" evidence="7">
    <location>
        <begin position="531"/>
        <end position="604"/>
    </location>
</feature>
<dbReference type="Pfam" id="PF00373">
    <property type="entry name" value="FERM_M"/>
    <property type="match status" value="1"/>
</dbReference>
<dbReference type="InterPro" id="IPR014847">
    <property type="entry name" value="FA"/>
</dbReference>
<dbReference type="SMART" id="SM00295">
    <property type="entry name" value="B41"/>
    <property type="match status" value="1"/>
</dbReference>
<accession>A0A0V1A9K5</accession>
<dbReference type="CDD" id="cd17108">
    <property type="entry name" value="FERM_F1_EPB41L5_like"/>
    <property type="match status" value="1"/>
</dbReference>
<name>A0A0V1A9K5_9BILA</name>
<dbReference type="GO" id="GO:0008092">
    <property type="term" value="F:cytoskeletal protein binding"/>
    <property type="evidence" value="ECO:0007669"/>
    <property type="project" value="InterPro"/>
</dbReference>
<dbReference type="PANTHER" id="PTHR23280:SF25">
    <property type="entry name" value="MOESIN_EZRIN_RADIXIN HOMOLOG 1"/>
    <property type="match status" value="1"/>
</dbReference>
<feature type="compositionally biased region" description="Polar residues" evidence="7">
    <location>
        <begin position="625"/>
        <end position="640"/>
    </location>
</feature>
<gene>
    <name evidence="10" type="primary">EPB41L5</name>
    <name evidence="10" type="ORF">T12_6958</name>
</gene>
<dbReference type="InterPro" id="IPR000798">
    <property type="entry name" value="Ez/rad/moesin-like"/>
</dbReference>
<dbReference type="InterPro" id="IPR000299">
    <property type="entry name" value="FERM_domain"/>
</dbReference>
<dbReference type="SMART" id="SM01196">
    <property type="entry name" value="FERM_C"/>
    <property type="match status" value="1"/>
</dbReference>
<feature type="non-terminal residue" evidence="10">
    <location>
        <position position="1"/>
    </location>
</feature>
<feature type="compositionally biased region" description="Basic and acidic residues" evidence="7">
    <location>
        <begin position="565"/>
        <end position="574"/>
    </location>
</feature>